<comment type="similarity">
    <text evidence="3">Belongs to the metallo-dependent hydrolases superfamily. Phosphotriesterase family.</text>
</comment>
<dbReference type="Gene3D" id="3.20.20.140">
    <property type="entry name" value="Metal-dependent hydrolases"/>
    <property type="match status" value="1"/>
</dbReference>
<protein>
    <submittedName>
        <fullName evidence="4">Aryldialkylphosphatase</fullName>
    </submittedName>
</protein>
<evidence type="ECO:0000256" key="1">
    <source>
        <dbReference type="ARBA" id="ARBA00022723"/>
    </source>
</evidence>
<evidence type="ECO:0000313" key="4">
    <source>
        <dbReference type="EMBL" id="BAO94026.1"/>
    </source>
</evidence>
<name>A0A060PKD0_9BURK</name>
<proteinExistence type="inferred from homology"/>
<dbReference type="InterPro" id="IPR032466">
    <property type="entry name" value="Metal_Hydrolase"/>
</dbReference>
<evidence type="ECO:0000313" key="5">
    <source>
        <dbReference type="Proteomes" id="UP000013966"/>
    </source>
</evidence>
<dbReference type="GO" id="GO:0008270">
    <property type="term" value="F:zinc ion binding"/>
    <property type="evidence" value="ECO:0007669"/>
    <property type="project" value="InterPro"/>
</dbReference>
<dbReference type="Proteomes" id="UP000013966">
    <property type="component" value="Plasmid p2"/>
</dbReference>
<keyword evidence="5" id="KW-1185">Reference proteome</keyword>
<dbReference type="PANTHER" id="PTHR10819:SF3">
    <property type="entry name" value="PHOSPHOTRIESTERASE-RELATED PROTEIN"/>
    <property type="match status" value="1"/>
</dbReference>
<dbReference type="SUPFAM" id="SSF51556">
    <property type="entry name" value="Metallo-dependent hydrolases"/>
    <property type="match status" value="1"/>
</dbReference>
<organism evidence="4 5">
    <name type="scientific">Caballeronia insecticola</name>
    <dbReference type="NCBI Taxonomy" id="758793"/>
    <lineage>
        <taxon>Bacteria</taxon>
        <taxon>Pseudomonadati</taxon>
        <taxon>Pseudomonadota</taxon>
        <taxon>Betaproteobacteria</taxon>
        <taxon>Burkholderiales</taxon>
        <taxon>Burkholderiaceae</taxon>
        <taxon>Caballeronia</taxon>
    </lineage>
</organism>
<reference evidence="4 5" key="1">
    <citation type="journal article" date="2013" name="Genome Announc.">
        <title>Complete Genome Sequence of Burkholderia sp. Strain RPE64, Bacterial Symbiont of the Bean Bug Riptortus pedestris.</title>
        <authorList>
            <person name="Shibata T.F."/>
            <person name="Maeda T."/>
            <person name="Nikoh N."/>
            <person name="Yamaguchi K."/>
            <person name="Oshima K."/>
            <person name="Hattori M."/>
            <person name="Nishiyama T."/>
            <person name="Hasebe M."/>
            <person name="Fukatsu T."/>
            <person name="Kikuchi Y."/>
            <person name="Shigenobu S."/>
        </authorList>
    </citation>
    <scope>NUCLEOTIDE SEQUENCE [LARGE SCALE GENOMIC DNA]</scope>
    <source>
        <plasmid evidence="4 5">p2</plasmid>
    </source>
</reference>
<dbReference type="RefSeq" id="WP_232519376.1">
    <property type="nucleotide sequence ID" value="NC_021295.1"/>
</dbReference>
<reference evidence="4 5" key="2">
    <citation type="journal article" date="2018" name="Int. J. Syst. Evol. Microbiol.">
        <title>Burkholderia insecticola sp. nov., a gut symbiotic bacterium of the bean bug Riptortus pedestris.</title>
        <authorList>
            <person name="Takeshita K."/>
            <person name="Tamaki H."/>
            <person name="Ohbayashi T."/>
            <person name="Meng X.-Y."/>
            <person name="Sone T."/>
            <person name="Mitani Y."/>
            <person name="Peeters C."/>
            <person name="Kikuchi Y."/>
            <person name="Vandamme P."/>
        </authorList>
    </citation>
    <scope>NUCLEOTIDE SEQUENCE [LARGE SCALE GENOMIC DNA]</scope>
    <source>
        <strain evidence="4">RPE64</strain>
        <plasmid evidence="4 5">p2</plasmid>
    </source>
</reference>
<dbReference type="HOGENOM" id="CLU_054760_2_0_4"/>
<keyword evidence="4" id="KW-0614">Plasmid</keyword>
<dbReference type="KEGG" id="buo:BRPE64_ECDS01440"/>
<dbReference type="GO" id="GO:0016787">
    <property type="term" value="F:hydrolase activity"/>
    <property type="evidence" value="ECO:0007669"/>
    <property type="project" value="UniProtKB-KW"/>
</dbReference>
<dbReference type="PROSITE" id="PS51347">
    <property type="entry name" value="PHOSPHOTRIESTERASE_2"/>
    <property type="match status" value="1"/>
</dbReference>
<evidence type="ECO:0000256" key="2">
    <source>
        <dbReference type="ARBA" id="ARBA00022801"/>
    </source>
</evidence>
<geneLocation type="plasmid" evidence="4 5">
    <name>p2</name>
</geneLocation>
<sequence length="354" mass="37423">MCVKHSQGALEPLPPFTSLILDPPKDEGVNPTRVNTVLGPVDARQLGITLFSESLLCVLPGAQYAYDIRIDRAEVFDVIAAKLTAFKSAGGGTIVDATGMFQGRDLRLYEALSRATGVHIVASTGQGPEFMLGGYFLTPQTNPPTPWPASKFAELFGREVNEGMVVPRRERRAPAGMVVTAVSHSGMTPTDSSLVRGAARAGETYGVPVLVRCGADAVADMQLAIDEALAPERIVMGGMDRRDAVVNGWPMVVARAGARVGIDHIGSSDALYVSDSERVALIVEVINAGYADRILLSASATGVAFGEPGNDIPYSDVLTKFVPMLQAAGVSQEHIAQLLITNTAHLLSVNGEVK</sequence>
<dbReference type="InterPro" id="IPR001559">
    <property type="entry name" value="Phosphotriesterase"/>
</dbReference>
<evidence type="ECO:0000256" key="3">
    <source>
        <dbReference type="PROSITE-ProRule" id="PRU00679"/>
    </source>
</evidence>
<keyword evidence="2" id="KW-0378">Hydrolase</keyword>
<dbReference type="PANTHER" id="PTHR10819">
    <property type="entry name" value="PHOSPHOTRIESTERASE-RELATED"/>
    <property type="match status" value="1"/>
</dbReference>
<gene>
    <name evidence="4" type="ORF">BRPE64_ECDS01440</name>
</gene>
<dbReference type="EMBL" id="AP013062">
    <property type="protein sequence ID" value="BAO94026.1"/>
    <property type="molecule type" value="Genomic_DNA"/>
</dbReference>
<dbReference type="Pfam" id="PF02126">
    <property type="entry name" value="PTE"/>
    <property type="match status" value="1"/>
</dbReference>
<accession>A0A060PKD0</accession>
<keyword evidence="1" id="KW-0479">Metal-binding</keyword>
<comment type="caution">
    <text evidence="3">Lacks conserved residue(s) required for the propagation of feature annotation.</text>
</comment>
<dbReference type="AlphaFoldDB" id="A0A060PKD0"/>